<keyword evidence="3" id="KW-0408">Iron</keyword>
<keyword evidence="4" id="KW-0411">Iron-sulfur</keyword>
<dbReference type="GeneID" id="15803653"/>
<evidence type="ECO:0000256" key="1">
    <source>
        <dbReference type="ARBA" id="ARBA00022714"/>
    </source>
</evidence>
<feature type="domain" description="Rieske" evidence="6">
    <location>
        <begin position="10"/>
        <end position="77"/>
    </location>
</feature>
<keyword evidence="2" id="KW-0479">Metal-binding</keyword>
<reference evidence="7 8" key="1">
    <citation type="journal article" date="2012" name="BMC Genomics">
        <title>Comparative genomic analysis and phylogenetic position of Theileria equi.</title>
        <authorList>
            <person name="Kappmeyer L.S."/>
            <person name="Thiagarajan M."/>
            <person name="Herndon D.R."/>
            <person name="Ramsay J.D."/>
            <person name="Caler E."/>
            <person name="Djikeng A."/>
            <person name="Gillespie J.J."/>
            <person name="Lau A.O."/>
            <person name="Roalson E.H."/>
            <person name="Silva J.C."/>
            <person name="Silva M.G."/>
            <person name="Suarez C.E."/>
            <person name="Ueti M.W."/>
            <person name="Nene V.M."/>
            <person name="Mealey R.H."/>
            <person name="Knowles D.P."/>
            <person name="Brayton K.A."/>
        </authorList>
    </citation>
    <scope>NUCLEOTIDE SEQUENCE [LARGE SCALE GENOMIC DNA]</scope>
    <source>
        <strain evidence="7 8">WA</strain>
    </source>
</reference>
<dbReference type="InterPro" id="IPR017941">
    <property type="entry name" value="Rieske_2Fe-2S"/>
</dbReference>
<name>L0AYF9_THEEQ</name>
<accession>L0AYF9</accession>
<dbReference type="InterPro" id="IPR036922">
    <property type="entry name" value="Rieske_2Fe-2S_sf"/>
</dbReference>
<dbReference type="Gene3D" id="2.102.10.10">
    <property type="entry name" value="Rieske [2Fe-2S] iron-sulphur domain"/>
    <property type="match status" value="1"/>
</dbReference>
<dbReference type="PROSITE" id="PS51296">
    <property type="entry name" value="RIESKE"/>
    <property type="match status" value="1"/>
</dbReference>
<evidence type="ECO:0000313" key="7">
    <source>
        <dbReference type="EMBL" id="AFZ80293.1"/>
    </source>
</evidence>
<keyword evidence="8" id="KW-1185">Reference proteome</keyword>
<dbReference type="SUPFAM" id="SSF50022">
    <property type="entry name" value="ISP domain"/>
    <property type="match status" value="1"/>
</dbReference>
<dbReference type="EMBL" id="CP001669">
    <property type="protein sequence ID" value="AFZ80293.1"/>
    <property type="molecule type" value="Genomic_DNA"/>
</dbReference>
<dbReference type="RefSeq" id="XP_004829959.1">
    <property type="nucleotide sequence ID" value="XM_004829902.1"/>
</dbReference>
<dbReference type="PANTHER" id="PTHR21496:SF0">
    <property type="entry name" value="RIESKE DOMAIN-CONTAINING PROTEIN"/>
    <property type="match status" value="1"/>
</dbReference>
<gene>
    <name evidence="7" type="ORF">BEWA_031460</name>
</gene>
<evidence type="ECO:0000313" key="8">
    <source>
        <dbReference type="Proteomes" id="UP000031512"/>
    </source>
</evidence>
<dbReference type="PANTHER" id="PTHR21496">
    <property type="entry name" value="FERREDOXIN-RELATED"/>
    <property type="match status" value="1"/>
</dbReference>
<proteinExistence type="predicted"/>
<protein>
    <recommendedName>
        <fullName evidence="6">Rieske domain-containing protein</fullName>
    </recommendedName>
</protein>
<comment type="cofactor">
    <cofactor evidence="5">
        <name>[2Fe-2S] cluster</name>
        <dbReference type="ChEBI" id="CHEBI:190135"/>
    </cofactor>
</comment>
<organism evidence="7 8">
    <name type="scientific">Theileria equi strain WA</name>
    <dbReference type="NCBI Taxonomy" id="1537102"/>
    <lineage>
        <taxon>Eukaryota</taxon>
        <taxon>Sar</taxon>
        <taxon>Alveolata</taxon>
        <taxon>Apicomplexa</taxon>
        <taxon>Aconoidasida</taxon>
        <taxon>Piroplasmida</taxon>
        <taxon>Theileriidae</taxon>
        <taxon>Theileria</taxon>
    </lineage>
</organism>
<evidence type="ECO:0000256" key="4">
    <source>
        <dbReference type="ARBA" id="ARBA00023014"/>
    </source>
</evidence>
<dbReference type="GO" id="GO:0051537">
    <property type="term" value="F:2 iron, 2 sulfur cluster binding"/>
    <property type="evidence" value="ECO:0007669"/>
    <property type="project" value="UniProtKB-KW"/>
</dbReference>
<dbReference type="AlphaFoldDB" id="L0AYF9"/>
<dbReference type="InterPro" id="IPR054716">
    <property type="entry name" value="Sol_Rieske_ferrdox_dom"/>
</dbReference>
<evidence type="ECO:0000259" key="6">
    <source>
        <dbReference type="PROSITE" id="PS51296"/>
    </source>
</evidence>
<dbReference type="Pfam" id="PF22543">
    <property type="entry name" value="Rieske_4"/>
    <property type="match status" value="1"/>
</dbReference>
<dbReference type="GO" id="GO:0046872">
    <property type="term" value="F:metal ion binding"/>
    <property type="evidence" value="ECO:0007669"/>
    <property type="project" value="UniProtKB-KW"/>
</dbReference>
<dbReference type="KEGG" id="beq:BEWA_031460"/>
<evidence type="ECO:0000256" key="3">
    <source>
        <dbReference type="ARBA" id="ARBA00023004"/>
    </source>
</evidence>
<keyword evidence="1" id="KW-0001">2Fe-2S</keyword>
<sequence length="153" mass="17360">MSLDAESRGFVDIGELKEFTGHAKRISIKNRQVAIWIHNGEVFAIDANCYHSAGALEHHTEDIEDVLGHPCIRCPQHKYIISLKTGESFYQSVKVDKDETTGARKIVPTGWKSKGIMQRTHETLVVNGRVYVKVDCFQGEIPSDKYAYLNIRR</sequence>
<dbReference type="VEuPathDB" id="PiroplasmaDB:BEWA_031460"/>
<dbReference type="Proteomes" id="UP000031512">
    <property type="component" value="Chromosome 1"/>
</dbReference>
<evidence type="ECO:0000256" key="2">
    <source>
        <dbReference type="ARBA" id="ARBA00022723"/>
    </source>
</evidence>
<dbReference type="eggNOG" id="ENOG502S06W">
    <property type="taxonomic scope" value="Eukaryota"/>
</dbReference>
<dbReference type="OrthoDB" id="426882at2759"/>
<evidence type="ECO:0000256" key="5">
    <source>
        <dbReference type="ARBA" id="ARBA00034078"/>
    </source>
</evidence>